<sequence>MTEHKAPSAMPEEVKEDNTATPSPKPVNTAGNGKALASLAIVIALASGLGSAWYITHTHHAQSSSIQALRDQLAQAQQQNGNGQQQLAQQLSNTEQALKASRSQLQENEKDLQGLRDKVNSLTGNDASVWLVSQADYLVKLAGRKLWSDQDVTTALALLKSADRSLGQMDDPSIINVRRALNQDISTLANINQVDYDGIILQVSQLANNVDNLRLADDSDNDAPMDKDSHDISGSLAEWRHNLIASWHDFMDNFITVRRRDNSAQPLLAPNQDIYLRENIRSRLLIASQAIPRHQEDIYKQSLEAVSTWVRAWYNTDDPTTKAFLAQIDQLSQTPIAMDLPETLSSQGLIDRLMQNRVRGLMSSPSNNEPQPAQAPATTPQQGG</sequence>
<keyword evidence="3" id="KW-0489">Methyltransferase</keyword>
<accession>A0A1H9JVG0</accession>
<evidence type="ECO:0000313" key="3">
    <source>
        <dbReference type="EMBL" id="SEQ91011.1"/>
    </source>
</evidence>
<feature type="region of interest" description="Disordered" evidence="1">
    <location>
        <begin position="360"/>
        <end position="384"/>
    </location>
</feature>
<protein>
    <submittedName>
        <fullName evidence="3">Uroporphyrin-3 C-methyltransferase</fullName>
    </submittedName>
</protein>
<feature type="region of interest" description="Disordered" evidence="1">
    <location>
        <begin position="1"/>
        <end position="29"/>
    </location>
</feature>
<organism evidence="3 4">
    <name type="scientific">Rosenbergiella nectarea</name>
    <dbReference type="NCBI Taxonomy" id="988801"/>
    <lineage>
        <taxon>Bacteria</taxon>
        <taxon>Pseudomonadati</taxon>
        <taxon>Pseudomonadota</taxon>
        <taxon>Gammaproteobacteria</taxon>
        <taxon>Enterobacterales</taxon>
        <taxon>Erwiniaceae</taxon>
        <taxon>Rosenbergiella</taxon>
    </lineage>
</organism>
<evidence type="ECO:0000313" key="4">
    <source>
        <dbReference type="Proteomes" id="UP000242515"/>
    </source>
</evidence>
<dbReference type="Proteomes" id="UP000242515">
    <property type="component" value="Unassembled WGS sequence"/>
</dbReference>
<dbReference type="PANTHER" id="PTHR38043:SF1">
    <property type="entry name" value="PROTEIN HEMX"/>
    <property type="match status" value="1"/>
</dbReference>
<feature type="compositionally biased region" description="Polar residues" evidence="1">
    <location>
        <begin position="92"/>
        <end position="106"/>
    </location>
</feature>
<dbReference type="NCBIfam" id="NF008173">
    <property type="entry name" value="PRK10920.1"/>
    <property type="match status" value="1"/>
</dbReference>
<dbReference type="Pfam" id="PF04375">
    <property type="entry name" value="HemX"/>
    <property type="match status" value="1"/>
</dbReference>
<gene>
    <name evidence="3" type="ORF">SAMN05216522_10897</name>
</gene>
<keyword evidence="2" id="KW-1133">Transmembrane helix</keyword>
<dbReference type="STRING" id="988801.SAMN05216522_10897"/>
<keyword evidence="2" id="KW-0472">Membrane</keyword>
<dbReference type="PANTHER" id="PTHR38043">
    <property type="entry name" value="PROTEIN HEMX"/>
    <property type="match status" value="1"/>
</dbReference>
<keyword evidence="4" id="KW-1185">Reference proteome</keyword>
<keyword evidence="2" id="KW-0812">Transmembrane</keyword>
<dbReference type="EMBL" id="FOGC01000008">
    <property type="protein sequence ID" value="SEQ91011.1"/>
    <property type="molecule type" value="Genomic_DNA"/>
</dbReference>
<dbReference type="RefSeq" id="WP_092676683.1">
    <property type="nucleotide sequence ID" value="NZ_FOGC01000008.1"/>
</dbReference>
<reference evidence="4" key="1">
    <citation type="submission" date="2016-10" db="EMBL/GenBank/DDBJ databases">
        <authorList>
            <person name="Varghese N."/>
            <person name="Submissions S."/>
        </authorList>
    </citation>
    <scope>NUCLEOTIDE SEQUENCE [LARGE SCALE GENOMIC DNA]</scope>
    <source>
        <strain evidence="4">8N4</strain>
    </source>
</reference>
<evidence type="ECO:0000256" key="2">
    <source>
        <dbReference type="SAM" id="Phobius"/>
    </source>
</evidence>
<feature type="compositionally biased region" description="Basic and acidic residues" evidence="1">
    <location>
        <begin position="1"/>
        <end position="18"/>
    </location>
</feature>
<evidence type="ECO:0000256" key="1">
    <source>
        <dbReference type="SAM" id="MobiDB-lite"/>
    </source>
</evidence>
<feature type="transmembrane region" description="Helical" evidence="2">
    <location>
        <begin position="35"/>
        <end position="55"/>
    </location>
</feature>
<name>A0A1H9JVG0_9GAMM</name>
<keyword evidence="3" id="KW-0808">Transferase</keyword>
<feature type="compositionally biased region" description="Low complexity" evidence="1">
    <location>
        <begin position="370"/>
        <end position="384"/>
    </location>
</feature>
<feature type="region of interest" description="Disordered" evidence="1">
    <location>
        <begin position="76"/>
        <end position="111"/>
    </location>
</feature>
<dbReference type="AlphaFoldDB" id="A0A1H9JVG0"/>
<dbReference type="GO" id="GO:0032259">
    <property type="term" value="P:methylation"/>
    <property type="evidence" value="ECO:0007669"/>
    <property type="project" value="UniProtKB-KW"/>
</dbReference>
<feature type="compositionally biased region" description="Low complexity" evidence="1">
    <location>
        <begin position="76"/>
        <end position="91"/>
    </location>
</feature>
<proteinExistence type="predicted"/>
<dbReference type="OrthoDB" id="5739852at2"/>
<dbReference type="InterPro" id="IPR007470">
    <property type="entry name" value="HemX"/>
</dbReference>
<dbReference type="GO" id="GO:0008168">
    <property type="term" value="F:methyltransferase activity"/>
    <property type="evidence" value="ECO:0007669"/>
    <property type="project" value="UniProtKB-KW"/>
</dbReference>